<sequence length="513" mass="57200">MDGIAKWIEKRTAITPERTALIGARRWLSYREMNGEVNRIARMLLDRYRLQPQERIAILANNGIEYLLLLFAAARLGLIAVVLNHRLTPRELQFQVNDSGVKVLIAEDCFRQAVEEFIRETAIGQVLWFDPSGSSAEPLERQASAYSAEDLAEERADGSSPFIICYTSGTTGRPKGAVLTQENMFWNAVNNCVGLDITSSDRVLTLLPLFHIGGIGLFALPALFAGGSVIVPDRFEPEKTLQVIEECRVTLVMGVPTIYDLLRKSPSFAKTDFRSVRTLYSGGAPCPHELISFYLERGIPFGQGFGMTETSPTVFLLSREDYHRKIGSIGKPVLFCDIRVVDEQRRDLPAGEVGELLVRGPHVMRGYWNLPEETAAAIQDGWLATGDLVRRDEEGFVYIAGRKKEMIISGGENIYPLEIEQVIGELPAVDEVAVTGAADDKWGEVPVAVIVVKEAMELDQETVKNHCLRRLAKYKVPHLVHFVSALPKNATGKIDKKQLRKQIEESTGWKQYG</sequence>
<keyword evidence="3 9" id="KW-0436">Ligase</keyword>
<dbReference type="Gene3D" id="3.30.300.30">
    <property type="match status" value="1"/>
</dbReference>
<evidence type="ECO:0000256" key="1">
    <source>
        <dbReference type="ARBA" id="ARBA00006432"/>
    </source>
</evidence>
<evidence type="ECO:0000259" key="7">
    <source>
        <dbReference type="Pfam" id="PF00501"/>
    </source>
</evidence>
<evidence type="ECO:0000313" key="9">
    <source>
        <dbReference type="EMBL" id="QQE75973.1"/>
    </source>
</evidence>
<name>A0A7T5JQ02_9BACL</name>
<dbReference type="RefSeq" id="WP_198829483.1">
    <property type="nucleotide sequence ID" value="NZ_CP066308.1"/>
</dbReference>
<protein>
    <submittedName>
        <fullName evidence="9">O-succinylbenzoate--CoA ligase</fullName>
        <ecNumber evidence="9">6.2.1.26</ecNumber>
    </submittedName>
</protein>
<feature type="domain" description="AMP-binding enzyme C-terminal" evidence="8">
    <location>
        <begin position="418"/>
        <end position="493"/>
    </location>
</feature>
<dbReference type="InterPro" id="IPR020845">
    <property type="entry name" value="AMP-binding_CS"/>
</dbReference>
<dbReference type="AlphaFoldDB" id="A0A7T5JQ02"/>
<dbReference type="PANTHER" id="PTHR43767">
    <property type="entry name" value="LONG-CHAIN-FATTY-ACID--COA LIGASE"/>
    <property type="match status" value="1"/>
</dbReference>
<evidence type="ECO:0000256" key="3">
    <source>
        <dbReference type="ARBA" id="ARBA00022598"/>
    </source>
</evidence>
<evidence type="ECO:0000256" key="2">
    <source>
        <dbReference type="ARBA" id="ARBA00022428"/>
    </source>
</evidence>
<dbReference type="Pfam" id="PF00501">
    <property type="entry name" value="AMP-binding"/>
    <property type="match status" value="1"/>
</dbReference>
<accession>A0A7T5JQ02</accession>
<dbReference type="Gene3D" id="3.40.50.12780">
    <property type="entry name" value="N-terminal domain of ligase-like"/>
    <property type="match status" value="1"/>
</dbReference>
<dbReference type="KEGG" id="bcop:JD108_08955"/>
<evidence type="ECO:0000256" key="4">
    <source>
        <dbReference type="ARBA" id="ARBA00022741"/>
    </source>
</evidence>
<dbReference type="EMBL" id="CP073708">
    <property type="protein sequence ID" value="QUO42999.1"/>
    <property type="molecule type" value="Genomic_DNA"/>
</dbReference>
<dbReference type="SUPFAM" id="SSF56801">
    <property type="entry name" value="Acetyl-CoA synthetase-like"/>
    <property type="match status" value="1"/>
</dbReference>
<keyword evidence="4" id="KW-0547">Nucleotide-binding</keyword>
<gene>
    <name evidence="9" type="primary">menE</name>
    <name evidence="9" type="ORF">JD108_08955</name>
    <name evidence="10" type="ORF">KDJ56_08635</name>
</gene>
<proteinExistence type="inferred from homology"/>
<dbReference type="NCBIfam" id="NF004837">
    <property type="entry name" value="PRK06187.1"/>
    <property type="match status" value="1"/>
</dbReference>
<keyword evidence="6" id="KW-0472">Membrane</keyword>
<dbReference type="InterPro" id="IPR025110">
    <property type="entry name" value="AMP-bd_C"/>
</dbReference>
<evidence type="ECO:0000313" key="12">
    <source>
        <dbReference type="Proteomes" id="UP000677234"/>
    </source>
</evidence>
<evidence type="ECO:0000256" key="6">
    <source>
        <dbReference type="SAM" id="Phobius"/>
    </source>
</evidence>
<dbReference type="EMBL" id="CP066308">
    <property type="protein sequence ID" value="QQE75973.1"/>
    <property type="molecule type" value="Genomic_DNA"/>
</dbReference>
<keyword evidence="6" id="KW-0812">Transmembrane</keyword>
<dbReference type="Proteomes" id="UP000677234">
    <property type="component" value="Chromosome"/>
</dbReference>
<dbReference type="InterPro" id="IPR045851">
    <property type="entry name" value="AMP-bd_C_sf"/>
</dbReference>
<dbReference type="PANTHER" id="PTHR43767:SF1">
    <property type="entry name" value="NONRIBOSOMAL PEPTIDE SYNTHASE PES1 (EUROFUNG)-RELATED"/>
    <property type="match status" value="1"/>
</dbReference>
<dbReference type="Proteomes" id="UP000595847">
    <property type="component" value="Chromosome"/>
</dbReference>
<keyword evidence="2" id="KW-0474">Menaquinone biosynthesis</keyword>
<dbReference type="InterPro" id="IPR042099">
    <property type="entry name" value="ANL_N_sf"/>
</dbReference>
<dbReference type="GO" id="GO:0005524">
    <property type="term" value="F:ATP binding"/>
    <property type="evidence" value="ECO:0007669"/>
    <property type="project" value="UniProtKB-KW"/>
</dbReference>
<dbReference type="CDD" id="cd17631">
    <property type="entry name" value="FACL_FadD13-like"/>
    <property type="match status" value="1"/>
</dbReference>
<feature type="domain" description="AMP-dependent synthetase/ligase" evidence="7">
    <location>
        <begin position="9"/>
        <end position="368"/>
    </location>
</feature>
<dbReference type="Pfam" id="PF13193">
    <property type="entry name" value="AMP-binding_C"/>
    <property type="match status" value="1"/>
</dbReference>
<dbReference type="PROSITE" id="PS00455">
    <property type="entry name" value="AMP_BINDING"/>
    <property type="match status" value="1"/>
</dbReference>
<organism evidence="9 11">
    <name type="scientific">Brevibacillus composti</name>
    <dbReference type="NCBI Taxonomy" id="2796470"/>
    <lineage>
        <taxon>Bacteria</taxon>
        <taxon>Bacillati</taxon>
        <taxon>Bacillota</taxon>
        <taxon>Bacilli</taxon>
        <taxon>Bacillales</taxon>
        <taxon>Paenibacillaceae</taxon>
        <taxon>Brevibacillus</taxon>
    </lineage>
</organism>
<dbReference type="InterPro" id="IPR050237">
    <property type="entry name" value="ATP-dep_AMP-bd_enzyme"/>
</dbReference>
<comment type="similarity">
    <text evidence="1">Belongs to the ATP-dependent AMP-binding enzyme family.</text>
</comment>
<dbReference type="NCBIfam" id="TIGR01923">
    <property type="entry name" value="menE"/>
    <property type="match status" value="1"/>
</dbReference>
<evidence type="ECO:0000259" key="8">
    <source>
        <dbReference type="Pfam" id="PF13193"/>
    </source>
</evidence>
<dbReference type="FunFam" id="3.30.300.30:FF:000008">
    <property type="entry name" value="2,3-dihydroxybenzoate-AMP ligase"/>
    <property type="match status" value="1"/>
</dbReference>
<reference evidence="9 11" key="1">
    <citation type="submission" date="2020-12" db="EMBL/GenBank/DDBJ databases">
        <title>strain FJAT-54423T represents a novel species of the genus Brevibacillus.</title>
        <authorList>
            <person name="Tang R."/>
        </authorList>
    </citation>
    <scope>NUCLEOTIDE SEQUENCE [LARGE SCALE GENOMIC DNA]</scope>
    <source>
        <strain evidence="9 11">FJAT-54423</strain>
    </source>
</reference>
<keyword evidence="6" id="KW-1133">Transmembrane helix</keyword>
<keyword evidence="12" id="KW-1185">Reference proteome</keyword>
<dbReference type="GO" id="GO:0009234">
    <property type="term" value="P:menaquinone biosynthetic process"/>
    <property type="evidence" value="ECO:0007669"/>
    <property type="project" value="UniProtKB-KW"/>
</dbReference>
<feature type="transmembrane region" description="Helical" evidence="6">
    <location>
        <begin position="209"/>
        <end position="231"/>
    </location>
</feature>
<evidence type="ECO:0000256" key="5">
    <source>
        <dbReference type="ARBA" id="ARBA00022840"/>
    </source>
</evidence>
<reference evidence="10" key="2">
    <citation type="submission" date="2021-04" db="EMBL/GenBank/DDBJ databases">
        <title>Brevibacillus composti FJAT-54423, complete genome.</title>
        <authorList>
            <person name="Tang R."/>
        </authorList>
    </citation>
    <scope>NUCLEOTIDE SEQUENCE</scope>
    <source>
        <strain evidence="10">FJAT-54424</strain>
    </source>
</reference>
<evidence type="ECO:0000313" key="10">
    <source>
        <dbReference type="EMBL" id="QUO42999.1"/>
    </source>
</evidence>
<dbReference type="InterPro" id="IPR000873">
    <property type="entry name" value="AMP-dep_synth/lig_dom"/>
</dbReference>
<evidence type="ECO:0000313" key="11">
    <source>
        <dbReference type="Proteomes" id="UP000595847"/>
    </source>
</evidence>
<dbReference type="EC" id="6.2.1.26" evidence="9"/>
<dbReference type="InterPro" id="IPR010192">
    <property type="entry name" value="MenE"/>
</dbReference>
<dbReference type="GO" id="GO:0008756">
    <property type="term" value="F:o-succinylbenzoate-CoA ligase activity"/>
    <property type="evidence" value="ECO:0007669"/>
    <property type="project" value="UniProtKB-EC"/>
</dbReference>
<keyword evidence="5" id="KW-0067">ATP-binding</keyword>